<keyword evidence="5 11" id="KW-0812">Transmembrane</keyword>
<evidence type="ECO:0000256" key="6">
    <source>
        <dbReference type="ARBA" id="ARBA00022729"/>
    </source>
</evidence>
<comment type="similarity">
    <text evidence="2 11 13">Belongs to the TonB-dependent receptor family.</text>
</comment>
<keyword evidence="3 11" id="KW-0813">Transport</keyword>
<feature type="short sequence motif" description="TonB box" evidence="12">
    <location>
        <begin position="36"/>
        <end position="42"/>
    </location>
</feature>
<dbReference type="RefSeq" id="WP_394470771.1">
    <property type="nucleotide sequence ID" value="NZ_JBIGHY010000004.1"/>
</dbReference>
<dbReference type="Pfam" id="PF07715">
    <property type="entry name" value="Plug"/>
    <property type="match status" value="1"/>
</dbReference>
<keyword evidence="4 11" id="KW-1134">Transmembrane beta strand</keyword>
<evidence type="ECO:0000256" key="10">
    <source>
        <dbReference type="ARBA" id="ARBA00023237"/>
    </source>
</evidence>
<sequence>MNKPFTLTAVAVASACALLGAVHAQTTPAPTQQIESVVVTGKRANRISKGATGLAMELKDTPQTISTLDKEDIANFGLTGSNEALALATGINVELWETNRATFNARGFDIQLTQLDGLGMSNSWGTVVGREDTFVFDKIELIRGANGLLTGVGNASGTINYVRKRPTNEDGGEANIAFGSWGKKRIGLDYNKVLSDDGAWAARLVVAHEDKDSYLRDLKDQRTTVYGVVDGQIGRNGVLTVGVTATDSKQDGAMWGSLTLRRSDGTQADLPVGSSTAQKYNYWNVESRSAFIEYAHRLSDDWEAKVTYNNRQGKESTKLFYVYGTLNPDNTGLIGQHYRSEGDTNNQTLDVNLSGRFSAFGRKHDLLVGLNRSEEELSTDTYVPGGDCLAGYANPSLPAQPFGGDAVPEPTWGQRTTCTTGEQSLTRLYVASRLQLTDAFKAILGVNAMRHVRGGQSRYGSGGKLLDPKTQEVSPYVGFTYDITPDVLGYVSYSDIFLPQEQADINGDLLAPVKGINTEVGVKAEWLNKSLLTTFALFTAKQEGLATYAGVNAAGQWWYKPVNVESKGFEIEATGRLGKDAKITTGYTRLILTGDDGKDIYEWVPRNTFNVRVDSGVPALPALRVGIAARWQSDVSKAFGPSQGAYVKADAFAAYSLNDRATLRVNVNNLFDKKAVGGLQSGAIYIPPRHYSVSLSYKL</sequence>
<comment type="caution">
    <text evidence="17">The sequence shown here is derived from an EMBL/GenBank/DDBJ whole genome shotgun (WGS) entry which is preliminary data.</text>
</comment>
<evidence type="ECO:0000256" key="8">
    <source>
        <dbReference type="ARBA" id="ARBA00023136"/>
    </source>
</evidence>
<dbReference type="InterPro" id="IPR036942">
    <property type="entry name" value="Beta-barrel_TonB_sf"/>
</dbReference>
<dbReference type="PROSITE" id="PS52016">
    <property type="entry name" value="TONB_DEPENDENT_REC_3"/>
    <property type="match status" value="1"/>
</dbReference>
<keyword evidence="10 11" id="KW-0998">Cell outer membrane</keyword>
<keyword evidence="9 17" id="KW-0675">Receptor</keyword>
<dbReference type="Gene3D" id="2.170.130.10">
    <property type="entry name" value="TonB-dependent receptor, plug domain"/>
    <property type="match status" value="1"/>
</dbReference>
<evidence type="ECO:0000256" key="9">
    <source>
        <dbReference type="ARBA" id="ARBA00023170"/>
    </source>
</evidence>
<evidence type="ECO:0000259" key="15">
    <source>
        <dbReference type="Pfam" id="PF00593"/>
    </source>
</evidence>
<keyword evidence="6 14" id="KW-0732">Signal</keyword>
<dbReference type="InterPro" id="IPR037066">
    <property type="entry name" value="Plug_dom_sf"/>
</dbReference>
<dbReference type="InterPro" id="IPR012910">
    <property type="entry name" value="Plug_dom"/>
</dbReference>
<dbReference type="PROSITE" id="PS00430">
    <property type="entry name" value="TONB_DEPENDENT_REC_1"/>
    <property type="match status" value="1"/>
</dbReference>
<keyword evidence="8 11" id="KW-0472">Membrane</keyword>
<dbReference type="Proteomes" id="UP001606300">
    <property type="component" value="Unassembled WGS sequence"/>
</dbReference>
<dbReference type="Gene3D" id="2.40.170.20">
    <property type="entry name" value="TonB-dependent receptor, beta-barrel domain"/>
    <property type="match status" value="1"/>
</dbReference>
<keyword evidence="7 12" id="KW-0798">TonB box</keyword>
<evidence type="ECO:0000256" key="14">
    <source>
        <dbReference type="SAM" id="SignalP"/>
    </source>
</evidence>
<evidence type="ECO:0000256" key="3">
    <source>
        <dbReference type="ARBA" id="ARBA00022448"/>
    </source>
</evidence>
<evidence type="ECO:0000256" key="7">
    <source>
        <dbReference type="ARBA" id="ARBA00023077"/>
    </source>
</evidence>
<dbReference type="SUPFAM" id="SSF56935">
    <property type="entry name" value="Porins"/>
    <property type="match status" value="1"/>
</dbReference>
<proteinExistence type="inferred from homology"/>
<evidence type="ECO:0000313" key="17">
    <source>
        <dbReference type="EMBL" id="MFG6414694.1"/>
    </source>
</evidence>
<evidence type="ECO:0000256" key="4">
    <source>
        <dbReference type="ARBA" id="ARBA00022452"/>
    </source>
</evidence>
<dbReference type="EMBL" id="JBIGHY010000004">
    <property type="protein sequence ID" value="MFG6414694.1"/>
    <property type="molecule type" value="Genomic_DNA"/>
</dbReference>
<dbReference type="PANTHER" id="PTHR32552">
    <property type="entry name" value="FERRICHROME IRON RECEPTOR-RELATED"/>
    <property type="match status" value="1"/>
</dbReference>
<gene>
    <name evidence="17" type="ORF">ACG02S_12380</name>
</gene>
<feature type="chain" id="PRO_5046637833" evidence="14">
    <location>
        <begin position="25"/>
        <end position="699"/>
    </location>
</feature>
<evidence type="ECO:0000256" key="11">
    <source>
        <dbReference type="PROSITE-ProRule" id="PRU01360"/>
    </source>
</evidence>
<keyword evidence="18" id="KW-1185">Reference proteome</keyword>
<protein>
    <submittedName>
        <fullName evidence="17">TonB-dependent siderophore receptor</fullName>
    </submittedName>
</protein>
<evidence type="ECO:0000313" key="18">
    <source>
        <dbReference type="Proteomes" id="UP001606300"/>
    </source>
</evidence>
<dbReference type="InterPro" id="IPR039426">
    <property type="entry name" value="TonB-dep_rcpt-like"/>
</dbReference>
<name>A0ABW7EN07_9BURK</name>
<dbReference type="CDD" id="cd01347">
    <property type="entry name" value="ligand_gated_channel"/>
    <property type="match status" value="1"/>
</dbReference>
<evidence type="ECO:0000256" key="2">
    <source>
        <dbReference type="ARBA" id="ARBA00009810"/>
    </source>
</evidence>
<reference evidence="17 18" key="1">
    <citation type="submission" date="2024-09" db="EMBL/GenBank/DDBJ databases">
        <title>Novel species of the genus Pelomonas and Roseateles isolated from streams.</title>
        <authorList>
            <person name="Lu H."/>
        </authorList>
    </citation>
    <scope>NUCLEOTIDE SEQUENCE [LARGE SCALE GENOMIC DNA]</scope>
    <source>
        <strain evidence="17 18">DC23W</strain>
    </source>
</reference>
<evidence type="ECO:0000256" key="12">
    <source>
        <dbReference type="PROSITE-ProRule" id="PRU10143"/>
    </source>
</evidence>
<dbReference type="InterPro" id="IPR010916">
    <property type="entry name" value="TonB_box_CS"/>
</dbReference>
<evidence type="ECO:0000256" key="13">
    <source>
        <dbReference type="RuleBase" id="RU003357"/>
    </source>
</evidence>
<dbReference type="PANTHER" id="PTHR32552:SF74">
    <property type="entry name" value="HYDROXAMATE SIDEROPHORE RECEPTOR FHUE"/>
    <property type="match status" value="1"/>
</dbReference>
<accession>A0ABW7EN07</accession>
<evidence type="ECO:0000256" key="1">
    <source>
        <dbReference type="ARBA" id="ARBA00004571"/>
    </source>
</evidence>
<feature type="domain" description="TonB-dependent receptor-like beta-barrel" evidence="15">
    <location>
        <begin position="260"/>
        <end position="670"/>
    </location>
</feature>
<dbReference type="InterPro" id="IPR010105">
    <property type="entry name" value="TonB_sidphr_rcpt"/>
</dbReference>
<dbReference type="NCBIfam" id="TIGR01783">
    <property type="entry name" value="TonB-siderophor"/>
    <property type="match status" value="1"/>
</dbReference>
<feature type="signal peptide" evidence="14">
    <location>
        <begin position="1"/>
        <end position="24"/>
    </location>
</feature>
<organism evidence="17 18">
    <name type="scientific">Pelomonas dachongensis</name>
    <dbReference type="NCBI Taxonomy" id="3299029"/>
    <lineage>
        <taxon>Bacteria</taxon>
        <taxon>Pseudomonadati</taxon>
        <taxon>Pseudomonadota</taxon>
        <taxon>Betaproteobacteria</taxon>
        <taxon>Burkholderiales</taxon>
        <taxon>Sphaerotilaceae</taxon>
        <taxon>Roseateles</taxon>
    </lineage>
</organism>
<feature type="domain" description="TonB-dependent receptor plug" evidence="16">
    <location>
        <begin position="58"/>
        <end position="158"/>
    </location>
</feature>
<dbReference type="InterPro" id="IPR000531">
    <property type="entry name" value="Beta-barrel_TonB"/>
</dbReference>
<evidence type="ECO:0000256" key="5">
    <source>
        <dbReference type="ARBA" id="ARBA00022692"/>
    </source>
</evidence>
<dbReference type="Pfam" id="PF00593">
    <property type="entry name" value="TonB_dep_Rec_b-barrel"/>
    <property type="match status" value="1"/>
</dbReference>
<evidence type="ECO:0000259" key="16">
    <source>
        <dbReference type="Pfam" id="PF07715"/>
    </source>
</evidence>
<dbReference type="PROSITE" id="PS51257">
    <property type="entry name" value="PROKAR_LIPOPROTEIN"/>
    <property type="match status" value="1"/>
</dbReference>
<comment type="subcellular location">
    <subcellularLocation>
        <location evidence="1 11">Cell outer membrane</location>
        <topology evidence="1 11">Multi-pass membrane protein</topology>
    </subcellularLocation>
</comment>